<keyword evidence="2" id="KW-0540">Nuclease</keyword>
<sequence>MKYQLTKQQLETAAKNSLSIAGICRELNIRPAGGNYKTIHYYLTLYNIDTSHFTGQGWNTGNRRKSTAKAISIYDILSGEVEYRSSYKLKNRLLKEHLKEYRCENCGNTEWQGQKIPLELHHINGNNMDNRLENLQLLCPNCHALTDNYRGNNSISVLSEKRTEEYNKYRESLSDSNKENICDTQKKKEPKYCKYCGKELYKRSNTYCSQECFHKAYGNKRPTETELLEKFKELKSYLKVGKYYGVSDNAIRKWVDFYQIKNLINKQTKRET</sequence>
<reference evidence="2 3" key="1">
    <citation type="submission" date="2023-11" db="EMBL/GenBank/DDBJ databases">
        <authorList>
            <person name="Cook R."/>
            <person name="Crisci M."/>
            <person name="Pye H."/>
            <person name="Adriaenssens E."/>
            <person name="Santini J."/>
        </authorList>
    </citation>
    <scope>NUCLEOTIDE SEQUENCE [LARGE SCALE GENOMIC DNA]</scope>
    <source>
        <strain evidence="2">Lak_Megaphage_RVC_JS4_GC31</strain>
    </source>
</reference>
<evidence type="ECO:0000259" key="1">
    <source>
        <dbReference type="SMART" id="SM00507"/>
    </source>
</evidence>
<keyword evidence="2" id="KW-0378">Hydrolase</keyword>
<dbReference type="GO" id="GO:0004519">
    <property type="term" value="F:endonuclease activity"/>
    <property type="evidence" value="ECO:0007669"/>
    <property type="project" value="UniProtKB-KW"/>
</dbReference>
<accession>A0ABZ0Z4T0</accession>
<name>A0ABZ0Z4T0_9CAUD</name>
<feature type="domain" description="HNH nuclease" evidence="1">
    <location>
        <begin position="93"/>
        <end position="144"/>
    </location>
</feature>
<keyword evidence="3" id="KW-1185">Reference proteome</keyword>
<proteinExistence type="predicted"/>
<dbReference type="InterPro" id="IPR003615">
    <property type="entry name" value="HNH_nuc"/>
</dbReference>
<organism evidence="2 3">
    <name type="scientific">phage Lak_Megaphage_RVC_JS4_GC31</name>
    <dbReference type="NCBI Taxonomy" id="3109228"/>
    <lineage>
        <taxon>Viruses</taxon>
        <taxon>Duplodnaviria</taxon>
        <taxon>Heunggongvirae</taxon>
        <taxon>Uroviricota</taxon>
        <taxon>Caudoviricetes</taxon>
        <taxon>Caudoviricetes code 15 clade</taxon>
    </lineage>
</organism>
<protein>
    <submittedName>
        <fullName evidence="2">HNH endonuclease</fullName>
    </submittedName>
</protein>
<dbReference type="Proteomes" id="UP001349343">
    <property type="component" value="Segment"/>
</dbReference>
<keyword evidence="2" id="KW-0255">Endonuclease</keyword>
<dbReference type="EMBL" id="OR769222">
    <property type="protein sequence ID" value="WQJ53023.1"/>
    <property type="molecule type" value="Genomic_DNA"/>
</dbReference>
<dbReference type="CDD" id="cd00085">
    <property type="entry name" value="HNHc"/>
    <property type="match status" value="1"/>
</dbReference>
<dbReference type="SMART" id="SM00507">
    <property type="entry name" value="HNHc"/>
    <property type="match status" value="1"/>
</dbReference>
<evidence type="ECO:0000313" key="2">
    <source>
        <dbReference type="EMBL" id="WQJ53023.1"/>
    </source>
</evidence>
<evidence type="ECO:0000313" key="3">
    <source>
        <dbReference type="Proteomes" id="UP001349343"/>
    </source>
</evidence>